<name>A0A1G2CFE2_9BACT</name>
<keyword evidence="1" id="KW-0472">Membrane</keyword>
<comment type="caution">
    <text evidence="2">The sequence shown here is derived from an EMBL/GenBank/DDBJ whole genome shotgun (WGS) entry which is preliminary data.</text>
</comment>
<dbReference type="AlphaFoldDB" id="A0A1G2CFE2"/>
<evidence type="ECO:0008006" key="4">
    <source>
        <dbReference type="Google" id="ProtNLM"/>
    </source>
</evidence>
<dbReference type="EMBL" id="MHKZ01000037">
    <property type="protein sequence ID" value="OGY99370.1"/>
    <property type="molecule type" value="Genomic_DNA"/>
</dbReference>
<reference evidence="2 3" key="1">
    <citation type="journal article" date="2016" name="Nat. Commun.">
        <title>Thousands of microbial genomes shed light on interconnected biogeochemical processes in an aquifer system.</title>
        <authorList>
            <person name="Anantharaman K."/>
            <person name="Brown C.T."/>
            <person name="Hug L.A."/>
            <person name="Sharon I."/>
            <person name="Castelle C.J."/>
            <person name="Probst A.J."/>
            <person name="Thomas B.C."/>
            <person name="Singh A."/>
            <person name="Wilkins M.J."/>
            <person name="Karaoz U."/>
            <person name="Brodie E.L."/>
            <person name="Williams K.H."/>
            <person name="Hubbard S.S."/>
            <person name="Banfield J.F."/>
        </authorList>
    </citation>
    <scope>NUCLEOTIDE SEQUENCE [LARGE SCALE GENOMIC DNA]</scope>
</reference>
<sequence length="208" mass="23301">MNPDIKKIIAVSAAIFILLVAYYGSYLPMRKSTVFIETMRSSSMIKTISDFESAFSVPLDYPSQIGQEELVRSMANTINGSLQNVSDPRAVSELVNYAEKYYAPLIARGRGMSFGQDVYILGMINEIAFLKTKEPKYLQAAEKYFKMGQTLGPKRPQTLYGLLDVYRMSGNIDAFKKIADQVLSQWPDDARTSNLVNQMLNSSSSESK</sequence>
<keyword evidence="1" id="KW-1133">Transmembrane helix</keyword>
<accession>A0A1G2CFE2</accession>
<gene>
    <name evidence="2" type="ORF">A3B13_01070</name>
</gene>
<keyword evidence="1" id="KW-0812">Transmembrane</keyword>
<evidence type="ECO:0000313" key="2">
    <source>
        <dbReference type="EMBL" id="OGY99370.1"/>
    </source>
</evidence>
<evidence type="ECO:0000313" key="3">
    <source>
        <dbReference type="Proteomes" id="UP000176287"/>
    </source>
</evidence>
<dbReference type="STRING" id="1798649.A3B13_01070"/>
<feature type="transmembrane region" description="Helical" evidence="1">
    <location>
        <begin position="7"/>
        <end position="26"/>
    </location>
</feature>
<evidence type="ECO:0000256" key="1">
    <source>
        <dbReference type="SAM" id="Phobius"/>
    </source>
</evidence>
<proteinExistence type="predicted"/>
<protein>
    <recommendedName>
        <fullName evidence="4">Tetratricopeptide repeat-like domain-containing protein</fullName>
    </recommendedName>
</protein>
<organism evidence="2 3">
    <name type="scientific">Candidatus Liptonbacteria bacterium RIFCSPLOWO2_01_FULL_45_15</name>
    <dbReference type="NCBI Taxonomy" id="1798649"/>
    <lineage>
        <taxon>Bacteria</taxon>
        <taxon>Candidatus Liptoniibacteriota</taxon>
    </lineage>
</organism>
<dbReference type="Proteomes" id="UP000176287">
    <property type="component" value="Unassembled WGS sequence"/>
</dbReference>